<feature type="compositionally biased region" description="Basic and acidic residues" evidence="6">
    <location>
        <begin position="374"/>
        <end position="391"/>
    </location>
</feature>
<evidence type="ECO:0000256" key="2">
    <source>
        <dbReference type="ARBA" id="ARBA00022884"/>
    </source>
</evidence>
<dbReference type="GO" id="GO:0005685">
    <property type="term" value="C:U1 snRNP"/>
    <property type="evidence" value="ECO:0007669"/>
    <property type="project" value="TreeGrafter"/>
</dbReference>
<gene>
    <name evidence="8" type="ORF">TAPDE_000721</name>
</gene>
<feature type="compositionally biased region" description="Basic and acidic residues" evidence="6">
    <location>
        <begin position="234"/>
        <end position="283"/>
    </location>
</feature>
<sequence>MSAQLGPPLIQLFAPRPPIRYVAPSDTAPEQRRTTKITGIAEYVSLFGQHDQEYKGSETFEESKKRRREEKKQRHETAIKMGLEDYNPNEDTQVRGDPYKTLFISRLAYDVTEDDLQREFGRYGAIERVRIVRNTKDEKPRGYAFLVFEREKDMKAAYKDTDGMRIKDRRILVDVERGRTVKGWKPMRLGGGLGGRKKSDKTALSARPADYRGPARPYNDRGPAVAPRASTYGSRDEGSRDRSAPRQDRQSDRPDRYDRSDRGERSDRYDRSDRSDRHDRGDRSYGQAPRAYEPPPHSDRPRQGRQGIGFDRPSDPRAGPSRSFPDSHIGFSPASSQPPLDPRARQPPTTYSTVPSAPSAPWLAHGQASSSSTSRERPAYDEDRDTKRRRY</sequence>
<dbReference type="AlphaFoldDB" id="R4XCL7"/>
<dbReference type="PANTHER" id="PTHR13952:SF5">
    <property type="entry name" value="U1 SMALL NUCLEAR RIBONUCLEOPROTEIN 70 KDA"/>
    <property type="match status" value="1"/>
</dbReference>
<dbReference type="SUPFAM" id="SSF54928">
    <property type="entry name" value="RNA-binding domain, RBD"/>
    <property type="match status" value="1"/>
</dbReference>
<dbReference type="CDD" id="cd12236">
    <property type="entry name" value="RRM_snRNP70"/>
    <property type="match status" value="1"/>
</dbReference>
<evidence type="ECO:0000256" key="6">
    <source>
        <dbReference type="SAM" id="MobiDB-lite"/>
    </source>
</evidence>
<comment type="caution">
    <text evidence="8">The sequence shown here is derived from an EMBL/GenBank/DDBJ whole genome shotgun (WGS) entry which is preliminary data.</text>
</comment>
<evidence type="ECO:0000256" key="4">
    <source>
        <dbReference type="ARBA" id="ARBA00023274"/>
    </source>
</evidence>
<dbReference type="STRING" id="1097556.R4XCL7"/>
<organism evidence="8 9">
    <name type="scientific">Taphrina deformans (strain PYCC 5710 / ATCC 11124 / CBS 356.35 / IMI 108563 / JCM 9778 / NBRC 8474)</name>
    <name type="common">Peach leaf curl fungus</name>
    <name type="synonym">Lalaria deformans</name>
    <dbReference type="NCBI Taxonomy" id="1097556"/>
    <lineage>
        <taxon>Eukaryota</taxon>
        <taxon>Fungi</taxon>
        <taxon>Dikarya</taxon>
        <taxon>Ascomycota</taxon>
        <taxon>Taphrinomycotina</taxon>
        <taxon>Taphrinomycetes</taxon>
        <taxon>Taphrinales</taxon>
        <taxon>Taphrinaceae</taxon>
        <taxon>Taphrina</taxon>
    </lineage>
</organism>
<proteinExistence type="predicted"/>
<dbReference type="InterPro" id="IPR051183">
    <property type="entry name" value="U1_U11-U12_snRNP_70-35kDa"/>
</dbReference>
<keyword evidence="4 8" id="KW-0687">Ribonucleoprotein</keyword>
<accession>R4XCL7</accession>
<evidence type="ECO:0000256" key="1">
    <source>
        <dbReference type="ARBA" id="ARBA00004123"/>
    </source>
</evidence>
<comment type="subcellular location">
    <subcellularLocation>
        <location evidence="1">Nucleus</location>
    </subcellularLocation>
</comment>
<dbReference type="Proteomes" id="UP000013776">
    <property type="component" value="Unassembled WGS sequence"/>
</dbReference>
<keyword evidence="2 5" id="KW-0694">RNA-binding</keyword>
<dbReference type="GO" id="GO:0071004">
    <property type="term" value="C:U2-type prespliceosome"/>
    <property type="evidence" value="ECO:0007669"/>
    <property type="project" value="TreeGrafter"/>
</dbReference>
<dbReference type="FunFam" id="3.30.70.330:FF:000298">
    <property type="entry name" value="U1 small nuclear ribonucleoprotein 70 kDa"/>
    <property type="match status" value="1"/>
</dbReference>
<dbReference type="eggNOG" id="KOG0113">
    <property type="taxonomic scope" value="Eukaryota"/>
</dbReference>
<reference evidence="8 9" key="1">
    <citation type="journal article" date="2013" name="MBio">
        <title>Genome sequencing of the plant pathogen Taphrina deformans, the causal agent of peach leaf curl.</title>
        <authorList>
            <person name="Cisse O.H."/>
            <person name="Almeida J.M.G.C.F."/>
            <person name="Fonseca A."/>
            <person name="Kumar A.A."/>
            <person name="Salojaervi J."/>
            <person name="Overmyer K."/>
            <person name="Hauser P.M."/>
            <person name="Pagni M."/>
        </authorList>
    </citation>
    <scope>NUCLEOTIDE SEQUENCE [LARGE SCALE GENOMIC DNA]</scope>
    <source>
        <strain evidence="9">PYCC 5710 / ATCC 11124 / CBS 356.35 / IMI 108563 / JCM 9778 / NBRC 8474</strain>
    </source>
</reference>
<evidence type="ECO:0000313" key="9">
    <source>
        <dbReference type="Proteomes" id="UP000013776"/>
    </source>
</evidence>
<evidence type="ECO:0000259" key="7">
    <source>
        <dbReference type="PROSITE" id="PS50102"/>
    </source>
</evidence>
<dbReference type="Pfam" id="PF12220">
    <property type="entry name" value="U1snRNP70_N"/>
    <property type="match status" value="1"/>
</dbReference>
<evidence type="ECO:0000256" key="3">
    <source>
        <dbReference type="ARBA" id="ARBA00023242"/>
    </source>
</evidence>
<dbReference type="GO" id="GO:0071011">
    <property type="term" value="C:precatalytic spliceosome"/>
    <property type="evidence" value="ECO:0007669"/>
    <property type="project" value="TreeGrafter"/>
</dbReference>
<dbReference type="InterPro" id="IPR012677">
    <property type="entry name" value="Nucleotide-bd_a/b_plait_sf"/>
</dbReference>
<dbReference type="PANTHER" id="PTHR13952">
    <property type="entry name" value="U1 SMALL NUCLEAR RIBONUCLEOPROTEIN 70 KD"/>
    <property type="match status" value="1"/>
</dbReference>
<evidence type="ECO:0000256" key="5">
    <source>
        <dbReference type="PROSITE-ProRule" id="PRU00176"/>
    </source>
</evidence>
<dbReference type="InterPro" id="IPR022023">
    <property type="entry name" value="U1snRNP70_N"/>
</dbReference>
<dbReference type="Pfam" id="PF00076">
    <property type="entry name" value="RRM_1"/>
    <property type="match status" value="1"/>
</dbReference>
<dbReference type="SMART" id="SM00360">
    <property type="entry name" value="RRM"/>
    <property type="match status" value="1"/>
</dbReference>
<dbReference type="GO" id="GO:0003729">
    <property type="term" value="F:mRNA binding"/>
    <property type="evidence" value="ECO:0007669"/>
    <property type="project" value="TreeGrafter"/>
</dbReference>
<keyword evidence="9" id="KW-1185">Reference proteome</keyword>
<dbReference type="PROSITE" id="PS50102">
    <property type="entry name" value="RRM"/>
    <property type="match status" value="1"/>
</dbReference>
<dbReference type="InterPro" id="IPR000504">
    <property type="entry name" value="RRM_dom"/>
</dbReference>
<feature type="domain" description="RRM" evidence="7">
    <location>
        <begin position="100"/>
        <end position="178"/>
    </location>
</feature>
<feature type="region of interest" description="Disordered" evidence="6">
    <location>
        <begin position="54"/>
        <end position="75"/>
    </location>
</feature>
<evidence type="ECO:0000313" key="8">
    <source>
        <dbReference type="EMBL" id="CCG81040.2"/>
    </source>
</evidence>
<dbReference type="EMBL" id="CAHR02000023">
    <property type="protein sequence ID" value="CCG81040.2"/>
    <property type="molecule type" value="Genomic_DNA"/>
</dbReference>
<dbReference type="InterPro" id="IPR034143">
    <property type="entry name" value="snRNP70_RRM"/>
</dbReference>
<name>R4XCL7_TAPDE</name>
<dbReference type="Gene3D" id="3.30.70.330">
    <property type="match status" value="1"/>
</dbReference>
<keyword evidence="3" id="KW-0539">Nucleus</keyword>
<protein>
    <submittedName>
        <fullName evidence="8">U1 small nuclear ribonucleoprotein 70 kDa</fullName>
    </submittedName>
</protein>
<dbReference type="GO" id="GO:0000398">
    <property type="term" value="P:mRNA splicing, via spliceosome"/>
    <property type="evidence" value="ECO:0007669"/>
    <property type="project" value="TreeGrafter"/>
</dbReference>
<feature type="region of interest" description="Disordered" evidence="6">
    <location>
        <begin position="183"/>
        <end position="391"/>
    </location>
</feature>
<dbReference type="GO" id="GO:0030619">
    <property type="term" value="F:U1 snRNA binding"/>
    <property type="evidence" value="ECO:0007669"/>
    <property type="project" value="InterPro"/>
</dbReference>
<feature type="compositionally biased region" description="Polar residues" evidence="6">
    <location>
        <begin position="347"/>
        <end position="356"/>
    </location>
</feature>
<dbReference type="InterPro" id="IPR035979">
    <property type="entry name" value="RBD_domain_sf"/>
</dbReference>
<dbReference type="OrthoDB" id="4207594at2759"/>